<evidence type="ECO:0000256" key="3">
    <source>
        <dbReference type="ARBA" id="ARBA00022737"/>
    </source>
</evidence>
<evidence type="ECO:0000256" key="2">
    <source>
        <dbReference type="ARBA" id="ARBA00022723"/>
    </source>
</evidence>
<dbReference type="Gene3D" id="3.30.160.60">
    <property type="entry name" value="Classic Zinc Finger"/>
    <property type="match status" value="2"/>
</dbReference>
<dbReference type="PANTHER" id="PTHR14003:SF19">
    <property type="entry name" value="YY2 TRANSCRIPTION FACTOR"/>
    <property type="match status" value="1"/>
</dbReference>
<keyword evidence="2" id="KW-0479">Metal-binding</keyword>
<feature type="domain" description="C2H2-type" evidence="9">
    <location>
        <begin position="3"/>
        <end position="30"/>
    </location>
</feature>
<proteinExistence type="predicted"/>
<dbReference type="InterPro" id="IPR036236">
    <property type="entry name" value="Znf_C2H2_sf"/>
</dbReference>
<name>A0A8E2J4Q5_9APHY</name>
<feature type="non-terminal residue" evidence="10">
    <location>
        <position position="55"/>
    </location>
</feature>
<dbReference type="FunFam" id="3.30.160.60:FF:001465">
    <property type="entry name" value="Zinc finger protein 560"/>
    <property type="match status" value="1"/>
</dbReference>
<dbReference type="GO" id="GO:0000978">
    <property type="term" value="F:RNA polymerase II cis-regulatory region sequence-specific DNA binding"/>
    <property type="evidence" value="ECO:0007669"/>
    <property type="project" value="TreeGrafter"/>
</dbReference>
<dbReference type="GO" id="GO:0031519">
    <property type="term" value="C:PcG protein complex"/>
    <property type="evidence" value="ECO:0007669"/>
    <property type="project" value="TreeGrafter"/>
</dbReference>
<dbReference type="AlphaFoldDB" id="A0A8E2J4Q5"/>
<keyword evidence="3" id="KW-0677">Repeat</keyword>
<dbReference type="SMART" id="SM00355">
    <property type="entry name" value="ZnF_C2H2"/>
    <property type="match status" value="2"/>
</dbReference>
<dbReference type="GO" id="GO:0000122">
    <property type="term" value="P:negative regulation of transcription by RNA polymerase II"/>
    <property type="evidence" value="ECO:0007669"/>
    <property type="project" value="UniProtKB-ARBA"/>
</dbReference>
<keyword evidence="6" id="KW-0238">DNA-binding</keyword>
<keyword evidence="5" id="KW-0862">Zinc</keyword>
<dbReference type="InterPro" id="IPR013087">
    <property type="entry name" value="Znf_C2H2_type"/>
</dbReference>
<dbReference type="GO" id="GO:0008270">
    <property type="term" value="F:zinc ion binding"/>
    <property type="evidence" value="ECO:0007669"/>
    <property type="project" value="UniProtKB-KW"/>
</dbReference>
<dbReference type="PANTHER" id="PTHR14003">
    <property type="entry name" value="TRANSCRIPTIONAL REPRESSOR PROTEIN YY"/>
    <property type="match status" value="1"/>
</dbReference>
<evidence type="ECO:0000256" key="8">
    <source>
        <dbReference type="PROSITE-ProRule" id="PRU00042"/>
    </source>
</evidence>
<reference evidence="10 11" key="1">
    <citation type="submission" date="2016-07" db="EMBL/GenBank/DDBJ databases">
        <title>Draft genome of the white-rot fungus Obba rivulosa 3A-2.</title>
        <authorList>
            <consortium name="DOE Joint Genome Institute"/>
            <person name="Miettinen O."/>
            <person name="Riley R."/>
            <person name="Acob R."/>
            <person name="Barry K."/>
            <person name="Cullen D."/>
            <person name="De Vries R."/>
            <person name="Hainaut M."/>
            <person name="Hatakka A."/>
            <person name="Henrissat B."/>
            <person name="Hilden K."/>
            <person name="Kuo R."/>
            <person name="Labutti K."/>
            <person name="Lipzen A."/>
            <person name="Makela M.R."/>
            <person name="Sandor L."/>
            <person name="Spatafora J.W."/>
            <person name="Grigoriev I.V."/>
            <person name="Hibbett D.S."/>
        </authorList>
    </citation>
    <scope>NUCLEOTIDE SEQUENCE [LARGE SCALE GENOMIC DNA]</scope>
    <source>
        <strain evidence="10 11">3A-2</strain>
    </source>
</reference>
<keyword evidence="4 8" id="KW-0863">Zinc-finger</keyword>
<dbReference type="GO" id="GO:0000785">
    <property type="term" value="C:chromatin"/>
    <property type="evidence" value="ECO:0007669"/>
    <property type="project" value="TreeGrafter"/>
</dbReference>
<evidence type="ECO:0000256" key="5">
    <source>
        <dbReference type="ARBA" id="ARBA00022833"/>
    </source>
</evidence>
<feature type="non-terminal residue" evidence="10">
    <location>
        <position position="1"/>
    </location>
</feature>
<feature type="domain" description="C2H2-type" evidence="9">
    <location>
        <begin position="31"/>
        <end position="55"/>
    </location>
</feature>
<evidence type="ECO:0000256" key="1">
    <source>
        <dbReference type="ARBA" id="ARBA00004123"/>
    </source>
</evidence>
<protein>
    <recommendedName>
        <fullName evidence="9">C2H2-type domain-containing protein</fullName>
    </recommendedName>
</protein>
<dbReference type="OrthoDB" id="6077919at2759"/>
<dbReference type="Proteomes" id="UP000250043">
    <property type="component" value="Unassembled WGS sequence"/>
</dbReference>
<dbReference type="PROSITE" id="PS00028">
    <property type="entry name" value="ZINC_FINGER_C2H2_1"/>
    <property type="match status" value="2"/>
</dbReference>
<evidence type="ECO:0000259" key="9">
    <source>
        <dbReference type="PROSITE" id="PS50157"/>
    </source>
</evidence>
<dbReference type="GO" id="GO:0000981">
    <property type="term" value="F:DNA-binding transcription factor activity, RNA polymerase II-specific"/>
    <property type="evidence" value="ECO:0007669"/>
    <property type="project" value="TreeGrafter"/>
</dbReference>
<keyword evidence="11" id="KW-1185">Reference proteome</keyword>
<evidence type="ECO:0000256" key="4">
    <source>
        <dbReference type="ARBA" id="ARBA00022771"/>
    </source>
</evidence>
<dbReference type="PROSITE" id="PS50157">
    <property type="entry name" value="ZINC_FINGER_C2H2_2"/>
    <property type="match status" value="2"/>
</dbReference>
<dbReference type="SUPFAM" id="SSF57667">
    <property type="entry name" value="beta-beta-alpha zinc fingers"/>
    <property type="match status" value="1"/>
</dbReference>
<comment type="subcellular location">
    <subcellularLocation>
        <location evidence="1">Nucleus</location>
    </subcellularLocation>
</comment>
<organism evidence="10 11">
    <name type="scientific">Obba rivulosa</name>
    <dbReference type="NCBI Taxonomy" id="1052685"/>
    <lineage>
        <taxon>Eukaryota</taxon>
        <taxon>Fungi</taxon>
        <taxon>Dikarya</taxon>
        <taxon>Basidiomycota</taxon>
        <taxon>Agaricomycotina</taxon>
        <taxon>Agaricomycetes</taxon>
        <taxon>Polyporales</taxon>
        <taxon>Gelatoporiaceae</taxon>
        <taxon>Obba</taxon>
    </lineage>
</organism>
<dbReference type="EMBL" id="KV722357">
    <property type="protein sequence ID" value="OCH93292.1"/>
    <property type="molecule type" value="Genomic_DNA"/>
</dbReference>
<dbReference type="FunFam" id="3.30.160.60:FF:000690">
    <property type="entry name" value="Zinc finger protein 354C"/>
    <property type="match status" value="1"/>
</dbReference>
<gene>
    <name evidence="10" type="ORF">OBBRIDRAFT_703254</name>
</gene>
<evidence type="ECO:0000256" key="6">
    <source>
        <dbReference type="ARBA" id="ARBA00023125"/>
    </source>
</evidence>
<evidence type="ECO:0000256" key="7">
    <source>
        <dbReference type="ARBA" id="ARBA00023242"/>
    </source>
</evidence>
<accession>A0A8E2J4Q5</accession>
<evidence type="ECO:0000313" key="11">
    <source>
        <dbReference type="Proteomes" id="UP000250043"/>
    </source>
</evidence>
<dbReference type="GO" id="GO:0005667">
    <property type="term" value="C:transcription regulator complex"/>
    <property type="evidence" value="ECO:0007669"/>
    <property type="project" value="TreeGrafter"/>
</dbReference>
<evidence type="ECO:0000313" key="10">
    <source>
        <dbReference type="EMBL" id="OCH93292.1"/>
    </source>
</evidence>
<dbReference type="Pfam" id="PF00096">
    <property type="entry name" value="zf-C2H2"/>
    <property type="match status" value="2"/>
</dbReference>
<sequence>KKHACPWCSKRFDRPSSLAIHINTHTGEKPYACAFPGCGRKFNVNSNMRRHYRNH</sequence>
<keyword evidence="7" id="KW-0539">Nucleus</keyword>